<evidence type="ECO:0000256" key="3">
    <source>
        <dbReference type="ARBA" id="ARBA00022989"/>
    </source>
</evidence>
<reference evidence="7" key="1">
    <citation type="submission" date="2012-04" db="EMBL/GenBank/DDBJ databases">
        <title>The Genome Sequence of Loa loa.</title>
        <authorList>
            <consortium name="The Broad Institute Genome Sequencing Platform"/>
            <consortium name="Broad Institute Genome Sequencing Center for Infectious Disease"/>
            <person name="Nutman T.B."/>
            <person name="Fink D.L."/>
            <person name="Russ C."/>
            <person name="Young S."/>
            <person name="Zeng Q."/>
            <person name="Gargeya S."/>
            <person name="Alvarado L."/>
            <person name="Berlin A."/>
            <person name="Chapman S.B."/>
            <person name="Chen Z."/>
            <person name="Freedman E."/>
            <person name="Gellesch M."/>
            <person name="Goldberg J."/>
            <person name="Griggs A."/>
            <person name="Gujja S."/>
            <person name="Heilman E.R."/>
            <person name="Heiman D."/>
            <person name="Howarth C."/>
            <person name="Mehta T."/>
            <person name="Neiman D."/>
            <person name="Pearson M."/>
            <person name="Roberts A."/>
            <person name="Saif S."/>
            <person name="Shea T."/>
            <person name="Shenoy N."/>
            <person name="Sisk P."/>
            <person name="Stolte C."/>
            <person name="Sykes S."/>
            <person name="White J."/>
            <person name="Yandava C."/>
            <person name="Haas B."/>
            <person name="Henn M.R."/>
            <person name="Nusbaum C."/>
            <person name="Birren B."/>
        </authorList>
    </citation>
    <scope>NUCLEOTIDE SEQUENCE [LARGE SCALE GENOMIC DNA]</scope>
</reference>
<dbReference type="OrthoDB" id="5858893at2759"/>
<gene>
    <name evidence="7" type="ORF">LOAG_13077</name>
</gene>
<organism evidence="7">
    <name type="scientific">Loa loa</name>
    <name type="common">Eye worm</name>
    <name type="synonym">Filaria loa</name>
    <dbReference type="NCBI Taxonomy" id="7209"/>
    <lineage>
        <taxon>Eukaryota</taxon>
        <taxon>Metazoa</taxon>
        <taxon>Ecdysozoa</taxon>
        <taxon>Nematoda</taxon>
        <taxon>Chromadorea</taxon>
        <taxon>Rhabditida</taxon>
        <taxon>Spirurina</taxon>
        <taxon>Spiruromorpha</taxon>
        <taxon>Filarioidea</taxon>
        <taxon>Onchocercidae</taxon>
        <taxon>Loa</taxon>
    </lineage>
</organism>
<feature type="domain" description="G-protein coupled receptors family 1 profile" evidence="6">
    <location>
        <begin position="1"/>
        <end position="238"/>
    </location>
</feature>
<evidence type="ECO:0000256" key="4">
    <source>
        <dbReference type="ARBA" id="ARBA00023136"/>
    </source>
</evidence>
<feature type="transmembrane region" description="Helical" evidence="5">
    <location>
        <begin position="83"/>
        <end position="109"/>
    </location>
</feature>
<dbReference type="GO" id="GO:0016020">
    <property type="term" value="C:membrane"/>
    <property type="evidence" value="ECO:0007669"/>
    <property type="project" value="UniProtKB-SubCell"/>
</dbReference>
<keyword evidence="2 5" id="KW-0812">Transmembrane</keyword>
<dbReference type="CTD" id="9950546"/>
<dbReference type="PROSITE" id="PS50262">
    <property type="entry name" value="G_PROTEIN_RECEP_F1_2"/>
    <property type="match status" value="1"/>
</dbReference>
<comment type="subcellular location">
    <subcellularLocation>
        <location evidence="1">Membrane</location>
    </subcellularLocation>
</comment>
<dbReference type="GeneID" id="9950546"/>
<name>A0A1S0TKM5_LOALO</name>
<evidence type="ECO:0000259" key="6">
    <source>
        <dbReference type="PROSITE" id="PS50262"/>
    </source>
</evidence>
<feature type="transmembrane region" description="Helical" evidence="5">
    <location>
        <begin position="219"/>
        <end position="240"/>
    </location>
</feature>
<sequence>MAFVILHNGLTGLINVILGVTRLIDINHFTSNQLVNSYYCLLHYSNILTLLLSLNGLGLLAYSLDRLLVIRFPIMYFKNMKKVVIILVIMIYIIPFITMIISIALELLLPPRYVPPICFEHLIYAENTYSVILCIRTLAATLSIPVMLLVIVIMHRKRQTIIAMNQSISFANIDAFIERQKAYTKTAIWSCSTTFFLYIVPAINQLIHDRLDTLNENEMALYALLLGNINSYNMVIIFIYRQKDILKEIINMLTGCHSLKKTERIIPLFVQRINGVRIV</sequence>
<dbReference type="Gene3D" id="1.20.1070.10">
    <property type="entry name" value="Rhodopsin 7-helix transmembrane proteins"/>
    <property type="match status" value="1"/>
</dbReference>
<dbReference type="SUPFAM" id="SSF81321">
    <property type="entry name" value="Family A G protein-coupled receptor-like"/>
    <property type="match status" value="1"/>
</dbReference>
<evidence type="ECO:0000256" key="5">
    <source>
        <dbReference type="SAM" id="Phobius"/>
    </source>
</evidence>
<evidence type="ECO:0000256" key="2">
    <source>
        <dbReference type="ARBA" id="ARBA00022692"/>
    </source>
</evidence>
<accession>A0A1S0TKM5</accession>
<dbReference type="InterPro" id="IPR017452">
    <property type="entry name" value="GPCR_Rhodpsn_7TM"/>
</dbReference>
<evidence type="ECO:0000313" key="7">
    <source>
        <dbReference type="EMBL" id="EFO15433.1"/>
    </source>
</evidence>
<dbReference type="OMA" id="YLRTINC"/>
<feature type="transmembrane region" description="Helical" evidence="5">
    <location>
        <begin position="187"/>
        <end position="207"/>
    </location>
</feature>
<proteinExistence type="predicted"/>
<keyword evidence="3 5" id="KW-1133">Transmembrane helix</keyword>
<dbReference type="InParanoid" id="A0A1S0TKM5"/>
<keyword evidence="4 5" id="KW-0472">Membrane</keyword>
<dbReference type="EMBL" id="JH712561">
    <property type="protein sequence ID" value="EFO15433.1"/>
    <property type="molecule type" value="Genomic_DNA"/>
</dbReference>
<dbReference type="AlphaFoldDB" id="A0A1S0TKM5"/>
<dbReference type="KEGG" id="loa:LOAG_13077"/>
<feature type="transmembrane region" description="Helical" evidence="5">
    <location>
        <begin position="129"/>
        <end position="154"/>
    </location>
</feature>
<feature type="transmembrane region" description="Helical" evidence="5">
    <location>
        <begin position="41"/>
        <end position="62"/>
    </location>
</feature>
<dbReference type="RefSeq" id="XP_003148636.1">
    <property type="nucleotide sequence ID" value="XM_003148588.1"/>
</dbReference>
<protein>
    <recommendedName>
        <fullName evidence="6">G-protein coupled receptors family 1 profile domain-containing protein</fullName>
    </recommendedName>
</protein>
<evidence type="ECO:0000256" key="1">
    <source>
        <dbReference type="ARBA" id="ARBA00004370"/>
    </source>
</evidence>